<evidence type="ECO:0000313" key="4">
    <source>
        <dbReference type="Proteomes" id="UP001157974"/>
    </source>
</evidence>
<dbReference type="SUPFAM" id="SSF50998">
    <property type="entry name" value="Quinoprotein alcohol dehydrogenase-like"/>
    <property type="match status" value="1"/>
</dbReference>
<evidence type="ECO:0000256" key="2">
    <source>
        <dbReference type="SAM" id="SignalP"/>
    </source>
</evidence>
<name>A0AAV8UJD0_9RHOD</name>
<comment type="caution">
    <text evidence="3">The sequence shown here is derived from an EMBL/GenBank/DDBJ whole genome shotgun (WGS) entry which is preliminary data.</text>
</comment>
<feature type="chain" id="PRO_5043944950" evidence="2">
    <location>
        <begin position="21"/>
        <end position="532"/>
    </location>
</feature>
<proteinExistence type="predicted"/>
<dbReference type="EMBL" id="JAMWBK010000010">
    <property type="protein sequence ID" value="KAJ8901561.1"/>
    <property type="molecule type" value="Genomic_DNA"/>
</dbReference>
<evidence type="ECO:0000313" key="3">
    <source>
        <dbReference type="EMBL" id="KAJ8901561.1"/>
    </source>
</evidence>
<keyword evidence="1" id="KW-1133">Transmembrane helix</keyword>
<sequence>MRIWWVLVLTCVWRSSRVEAQDEKDPFFEDVLYASSGANNRPSALALGDDNFVYICGSSRALNKEDRLGEAVNEGASLGVEDIFIAKVSRDGRLGWIRLLGSPQREICGGLTTFGSEVYVVGTTDGKVERHDPTEELSSDKKPSDVLFARLNSENGDSRWIHQHARDTEDEGWDIHVSKDGEHLYLFGATTGALSSEPKDSDRKLFVGLLGVDGKHGSLKSREYSMENHEDITRVTVTISEDGECAFAASTYYANDRFVFSLKQIHLPNLSQGFEYKYDGQASVRPMTMAPDGDGGLVMSAIFYDTPEVGNQIYVASFSAKGAMEWSASDGVDGHDDSIAGAYATGAKHFVAVGDSEGNYGRINMRGDRSPVAIVLNGEGEIAAKYQMDVKPKEWFEVHASKYCSRENKIFMAIASGSVAHTEDLVLATFNVPPSARAGAGFSGLLYAVSQLPNFILISAVVGACLVLVCFCILCFRIMMRRRSPANGFEDLVYEEDYEMDGDVGSSAARVKSAGGVVRIPRGYVEPTENSN</sequence>
<protein>
    <submittedName>
        <fullName evidence="3">Uncharacterized protein</fullName>
    </submittedName>
</protein>
<dbReference type="AlphaFoldDB" id="A0AAV8UJD0"/>
<feature type="transmembrane region" description="Helical" evidence="1">
    <location>
        <begin position="455"/>
        <end position="476"/>
    </location>
</feature>
<keyword evidence="1" id="KW-0472">Membrane</keyword>
<organism evidence="3 4">
    <name type="scientific">Rhodosorus marinus</name>
    <dbReference type="NCBI Taxonomy" id="101924"/>
    <lineage>
        <taxon>Eukaryota</taxon>
        <taxon>Rhodophyta</taxon>
        <taxon>Stylonematophyceae</taxon>
        <taxon>Stylonematales</taxon>
        <taxon>Stylonemataceae</taxon>
        <taxon>Rhodosorus</taxon>
    </lineage>
</organism>
<keyword evidence="1" id="KW-0812">Transmembrane</keyword>
<keyword evidence="4" id="KW-1185">Reference proteome</keyword>
<keyword evidence="2" id="KW-0732">Signal</keyword>
<gene>
    <name evidence="3" type="ORF">NDN08_003770</name>
</gene>
<evidence type="ECO:0000256" key="1">
    <source>
        <dbReference type="SAM" id="Phobius"/>
    </source>
</evidence>
<dbReference type="InterPro" id="IPR011047">
    <property type="entry name" value="Quinoprotein_ADH-like_sf"/>
</dbReference>
<reference evidence="3 4" key="1">
    <citation type="journal article" date="2023" name="Nat. Commun.">
        <title>Origin of minicircular mitochondrial genomes in red algae.</title>
        <authorList>
            <person name="Lee Y."/>
            <person name="Cho C.H."/>
            <person name="Lee Y.M."/>
            <person name="Park S.I."/>
            <person name="Yang J.H."/>
            <person name="West J.A."/>
            <person name="Bhattacharya D."/>
            <person name="Yoon H.S."/>
        </authorList>
    </citation>
    <scope>NUCLEOTIDE SEQUENCE [LARGE SCALE GENOMIC DNA]</scope>
    <source>
        <strain evidence="3 4">CCMP1338</strain>
        <tissue evidence="3">Whole cell</tissue>
    </source>
</reference>
<accession>A0AAV8UJD0</accession>
<feature type="signal peptide" evidence="2">
    <location>
        <begin position="1"/>
        <end position="20"/>
    </location>
</feature>
<dbReference type="Proteomes" id="UP001157974">
    <property type="component" value="Unassembled WGS sequence"/>
</dbReference>